<keyword evidence="9" id="KW-1185">Reference proteome</keyword>
<dbReference type="InterPro" id="IPR000330">
    <property type="entry name" value="SNF2_N"/>
</dbReference>
<dbReference type="PANTHER" id="PTHR45626:SF52">
    <property type="entry name" value="SINGLE-STRANDED DNA-DEPENDENT ATPASE (EUROFUNG)"/>
    <property type="match status" value="1"/>
</dbReference>
<dbReference type="InterPro" id="IPR049730">
    <property type="entry name" value="SNF2/RAD54-like_C"/>
</dbReference>
<protein>
    <submittedName>
        <fullName evidence="8">Uncharacterized protein</fullName>
    </submittedName>
</protein>
<feature type="region of interest" description="Disordered" evidence="5">
    <location>
        <begin position="1"/>
        <end position="102"/>
    </location>
</feature>
<dbReference type="CDD" id="cd18793">
    <property type="entry name" value="SF2_C_SNF"/>
    <property type="match status" value="1"/>
</dbReference>
<accession>A0AB34KPE0</accession>
<dbReference type="GO" id="GO:0005634">
    <property type="term" value="C:nucleus"/>
    <property type="evidence" value="ECO:0007669"/>
    <property type="project" value="TreeGrafter"/>
</dbReference>
<feature type="region of interest" description="Disordered" evidence="5">
    <location>
        <begin position="828"/>
        <end position="851"/>
    </location>
</feature>
<dbReference type="Pfam" id="PF00271">
    <property type="entry name" value="Helicase_C"/>
    <property type="match status" value="1"/>
</dbReference>
<dbReference type="InterPro" id="IPR001650">
    <property type="entry name" value="Helicase_C-like"/>
</dbReference>
<comment type="caution">
    <text evidence="8">The sequence shown here is derived from an EMBL/GenBank/DDBJ whole genome shotgun (WGS) entry which is preliminary data.</text>
</comment>
<evidence type="ECO:0000313" key="9">
    <source>
        <dbReference type="Proteomes" id="UP000803884"/>
    </source>
</evidence>
<feature type="region of interest" description="Disordered" evidence="5">
    <location>
        <begin position="115"/>
        <end position="153"/>
    </location>
</feature>
<dbReference type="PANTHER" id="PTHR45626">
    <property type="entry name" value="TRANSCRIPTION TERMINATION FACTOR 2-RELATED"/>
    <property type="match status" value="1"/>
</dbReference>
<dbReference type="CDD" id="cd18008">
    <property type="entry name" value="DEXDc_SHPRH-like"/>
    <property type="match status" value="1"/>
</dbReference>
<gene>
    <name evidence="8" type="ORF">WHR41_05654</name>
</gene>
<dbReference type="Pfam" id="PF00176">
    <property type="entry name" value="SNF2-rel_dom"/>
    <property type="match status" value="1"/>
</dbReference>
<dbReference type="InterPro" id="IPR038718">
    <property type="entry name" value="SNF2-like_sf"/>
</dbReference>
<evidence type="ECO:0000259" key="6">
    <source>
        <dbReference type="PROSITE" id="PS51192"/>
    </source>
</evidence>
<dbReference type="GO" id="GO:0016787">
    <property type="term" value="F:hydrolase activity"/>
    <property type="evidence" value="ECO:0007669"/>
    <property type="project" value="UniProtKB-KW"/>
</dbReference>
<feature type="compositionally biased region" description="Acidic residues" evidence="5">
    <location>
        <begin position="838"/>
        <end position="851"/>
    </location>
</feature>
<keyword evidence="3" id="KW-0067">ATP-binding</keyword>
<evidence type="ECO:0000313" key="8">
    <source>
        <dbReference type="EMBL" id="KAL1585425.1"/>
    </source>
</evidence>
<keyword evidence="2" id="KW-0378">Hydrolase</keyword>
<dbReference type="EMBL" id="JAAQHG020000019">
    <property type="protein sequence ID" value="KAL1585425.1"/>
    <property type="molecule type" value="Genomic_DNA"/>
</dbReference>
<keyword evidence="1" id="KW-0547">Nucleotide-binding</keyword>
<dbReference type="GO" id="GO:0006281">
    <property type="term" value="P:DNA repair"/>
    <property type="evidence" value="ECO:0007669"/>
    <property type="project" value="TreeGrafter"/>
</dbReference>
<dbReference type="GeneID" id="96007097"/>
<organism evidence="8 9">
    <name type="scientific">Cladosporium halotolerans</name>
    <dbReference type="NCBI Taxonomy" id="1052096"/>
    <lineage>
        <taxon>Eukaryota</taxon>
        <taxon>Fungi</taxon>
        <taxon>Dikarya</taxon>
        <taxon>Ascomycota</taxon>
        <taxon>Pezizomycotina</taxon>
        <taxon>Dothideomycetes</taxon>
        <taxon>Dothideomycetidae</taxon>
        <taxon>Cladosporiales</taxon>
        <taxon>Cladosporiaceae</taxon>
        <taxon>Cladosporium</taxon>
    </lineage>
</organism>
<feature type="coiled-coil region" evidence="4">
    <location>
        <begin position="1075"/>
        <end position="1114"/>
    </location>
</feature>
<evidence type="ECO:0000256" key="1">
    <source>
        <dbReference type="ARBA" id="ARBA00022741"/>
    </source>
</evidence>
<dbReference type="Proteomes" id="UP000803884">
    <property type="component" value="Unassembled WGS sequence"/>
</dbReference>
<dbReference type="SUPFAM" id="SSF52540">
    <property type="entry name" value="P-loop containing nucleoside triphosphate hydrolases"/>
    <property type="match status" value="2"/>
</dbReference>
<dbReference type="AlphaFoldDB" id="A0AB34KPE0"/>
<feature type="domain" description="Helicase ATP-binding" evidence="6">
    <location>
        <begin position="471"/>
        <end position="656"/>
    </location>
</feature>
<dbReference type="RefSeq" id="XP_069228531.1">
    <property type="nucleotide sequence ID" value="XM_069374259.1"/>
</dbReference>
<evidence type="ECO:0000256" key="4">
    <source>
        <dbReference type="SAM" id="Coils"/>
    </source>
</evidence>
<evidence type="ECO:0000256" key="2">
    <source>
        <dbReference type="ARBA" id="ARBA00022801"/>
    </source>
</evidence>
<feature type="compositionally biased region" description="Polar residues" evidence="5">
    <location>
        <begin position="14"/>
        <end position="49"/>
    </location>
</feature>
<reference evidence="8 9" key="1">
    <citation type="journal article" date="2020" name="Microbiol. Resour. Announc.">
        <title>Draft Genome Sequence of a Cladosporium Species Isolated from the Mesophotic Ascidian Didemnum maculosum.</title>
        <authorList>
            <person name="Gioti A."/>
            <person name="Siaperas R."/>
            <person name="Nikolaivits E."/>
            <person name="Le Goff G."/>
            <person name="Ouazzani J."/>
            <person name="Kotoulas G."/>
            <person name="Topakas E."/>
        </authorList>
    </citation>
    <scope>NUCLEOTIDE SEQUENCE [LARGE SCALE GENOMIC DNA]</scope>
    <source>
        <strain evidence="8 9">TM138-S3</strain>
    </source>
</reference>
<dbReference type="Gene3D" id="3.40.50.300">
    <property type="entry name" value="P-loop containing nucleotide triphosphate hydrolases"/>
    <property type="match status" value="1"/>
</dbReference>
<dbReference type="GO" id="GO:0008094">
    <property type="term" value="F:ATP-dependent activity, acting on DNA"/>
    <property type="evidence" value="ECO:0007669"/>
    <property type="project" value="TreeGrafter"/>
</dbReference>
<dbReference type="InterPro" id="IPR014001">
    <property type="entry name" value="Helicase_ATP-bd"/>
</dbReference>
<name>A0AB34KPE0_9PEZI</name>
<feature type="compositionally biased region" description="Polar residues" evidence="5">
    <location>
        <begin position="80"/>
        <end position="100"/>
    </location>
</feature>
<evidence type="ECO:0000256" key="3">
    <source>
        <dbReference type="ARBA" id="ARBA00022840"/>
    </source>
</evidence>
<dbReference type="GO" id="GO:0005524">
    <property type="term" value="F:ATP binding"/>
    <property type="evidence" value="ECO:0007669"/>
    <property type="project" value="UniProtKB-KW"/>
</dbReference>
<sequence length="1116" mass="124789">MVNLDFTNPPPSRMSDSSPFNAASWLTNQGPKQSRKPQPSGESAASSIYQHPPPAALLNPKAAASSSNAKAGESDGGDMNGSTVDPSALSRSGNGNQSESGMGIDQMLQSLHNTTEREYAPERKHKLKIDEDGDDPEQKKAKTTFGGAGSGGTIGEYLTEERKKLASENGPASAAIDLTGDDDDLVITGENFKPKRDPGEEEVCIGVLRAQGNADRVPAAAAFMGREFWPVTKIALRKTNNLRDHVIEMIDKNGTTFGRLSIIFAKPLAQLMAGAHLSGIRLKAFLDQRKRHEGESVGARISRSLHMRISLYCKQKAVQQVGRFLSQNQLFLDAPLENVDSGRRIINPHVPQAYQNQQIGARKPVSGNSIAYTARTAEEMKRDATTLIDTLAKNENLPEMEANPEIIATELLAHQKQGLHFLTDHENHDQTIQENGDSHGSEGEKFSLWKPIAKVNGNQAWYNVITGHEIREKPEPARGGILADMMGLGKTLSILSLIAATIDRSRNFEAKRPPNDVEGVLRNAKGTLIVCPKSVLSNWTEQINTHVLPNTLTYCVYHGPNRTQDLEDLAKYDIILTTYGTVASEFSDSLKKKKALASMNWFRIVLDEAHTIRTASTRGSRGACALNAECRWAVTGTPVQNRLDDLGALIRFLRIKPFDEPSNWAQHIVAPFRNANSDVLQHLRLLVDSITLRRGKENIGLTQRREVYLRIEFSEEEKQLYGLFASRSNMQLRGMMRESNTLRGKSYAHVLKSLLRLRMICDHGREMLNEEDLKDLEGMDASNAIDLGDEPDLETNRKFISDRQAYELLKMQSENDLDYCTRCNKRIGGKKPRQSSDLDSESSSSDDEDENDTIGYLDPCYHLYCRVCKDVLVDETTFPKLRVDGYHECETCGAYVRFDFFAFSRRNFQDYLDDHAPGMKKARHATWDADSYSGPHSKVRALLDQLDKSAQETAALPMGEPPIRSVVFTEWTSYLDLLEYALAQHGHNYVRLDGSMNVKQRSAVLQTFKSDPSVTVLLVSIRAGGQGLNFTAANKVYMMEPQFNPGVEHQAIDRVHRLGQERDVEIVHFIMSDSVEEALLKLQEKKMKLARLSMDKKKTRSEEAKKRIEELRELFK</sequence>
<proteinExistence type="predicted"/>
<dbReference type="SMART" id="SM00490">
    <property type="entry name" value="HELICc"/>
    <property type="match status" value="1"/>
</dbReference>
<dbReference type="InterPro" id="IPR050628">
    <property type="entry name" value="SNF2_RAD54_helicase_TF"/>
</dbReference>
<dbReference type="SMART" id="SM00487">
    <property type="entry name" value="DEXDc"/>
    <property type="match status" value="1"/>
</dbReference>
<evidence type="ECO:0000256" key="5">
    <source>
        <dbReference type="SAM" id="MobiDB-lite"/>
    </source>
</evidence>
<keyword evidence="4" id="KW-0175">Coiled coil</keyword>
<dbReference type="PROSITE" id="PS51192">
    <property type="entry name" value="HELICASE_ATP_BIND_1"/>
    <property type="match status" value="1"/>
</dbReference>
<dbReference type="Gene3D" id="3.40.50.10810">
    <property type="entry name" value="Tandem AAA-ATPase domain"/>
    <property type="match status" value="1"/>
</dbReference>
<feature type="domain" description="Helicase C-terminal" evidence="7">
    <location>
        <begin position="938"/>
        <end position="1112"/>
    </location>
</feature>
<dbReference type="PROSITE" id="PS51194">
    <property type="entry name" value="HELICASE_CTER"/>
    <property type="match status" value="1"/>
</dbReference>
<dbReference type="InterPro" id="IPR027417">
    <property type="entry name" value="P-loop_NTPase"/>
</dbReference>
<feature type="compositionally biased region" description="Low complexity" evidence="5">
    <location>
        <begin position="56"/>
        <end position="71"/>
    </location>
</feature>
<evidence type="ECO:0000259" key="7">
    <source>
        <dbReference type="PROSITE" id="PS51194"/>
    </source>
</evidence>